<evidence type="ECO:0000313" key="1">
    <source>
        <dbReference type="EMBL" id="PON87332.1"/>
    </source>
</evidence>
<reference evidence="2" key="1">
    <citation type="submission" date="2016-06" db="EMBL/GenBank/DDBJ databases">
        <title>Parallel loss of symbiosis genes in relatives of nitrogen-fixing non-legume Parasponia.</title>
        <authorList>
            <person name="Van Velzen R."/>
            <person name="Holmer R."/>
            <person name="Bu F."/>
            <person name="Rutten L."/>
            <person name="Van Zeijl A."/>
            <person name="Liu W."/>
            <person name="Santuari L."/>
            <person name="Cao Q."/>
            <person name="Sharma T."/>
            <person name="Shen D."/>
            <person name="Roswanjaya Y."/>
            <person name="Wardhani T."/>
            <person name="Kalhor M.S."/>
            <person name="Jansen J."/>
            <person name="Van den Hoogen J."/>
            <person name="Gungor B."/>
            <person name="Hartog M."/>
            <person name="Hontelez J."/>
            <person name="Verver J."/>
            <person name="Yang W.-C."/>
            <person name="Schijlen E."/>
            <person name="Repin R."/>
            <person name="Schilthuizen M."/>
            <person name="Schranz E."/>
            <person name="Heidstra R."/>
            <person name="Miyata K."/>
            <person name="Fedorova E."/>
            <person name="Kohlen W."/>
            <person name="Bisseling T."/>
            <person name="Smit S."/>
            <person name="Geurts R."/>
        </authorList>
    </citation>
    <scope>NUCLEOTIDE SEQUENCE [LARGE SCALE GENOMIC DNA]</scope>
    <source>
        <strain evidence="2">cv. RG33-2</strain>
    </source>
</reference>
<evidence type="ECO:0000313" key="2">
    <source>
        <dbReference type="Proteomes" id="UP000237000"/>
    </source>
</evidence>
<dbReference type="EMBL" id="JXTC01000118">
    <property type="protein sequence ID" value="PON87332.1"/>
    <property type="molecule type" value="Genomic_DNA"/>
</dbReference>
<dbReference type="FunCoup" id="A0A2P5EPA1">
    <property type="interactions" value="254"/>
</dbReference>
<dbReference type="STRING" id="63057.A0A2P5EPA1"/>
<dbReference type="PANTHER" id="PTHR33735:SF10">
    <property type="entry name" value="EXPRESSED PROTEIN"/>
    <property type="match status" value="1"/>
</dbReference>
<dbReference type="PANTHER" id="PTHR33735">
    <property type="entry name" value="EXPRESSED PROTEIN"/>
    <property type="match status" value="1"/>
</dbReference>
<dbReference type="InParanoid" id="A0A2P5EPA1"/>
<name>A0A2P5EPA1_TREOI</name>
<proteinExistence type="predicted"/>
<accession>A0A2P5EPA1</accession>
<dbReference type="AlphaFoldDB" id="A0A2P5EPA1"/>
<sequence>MGHRSYYKLRSILEFLHQNSSCSSVWQKRKSPETAIGRYGYSFQYQGLQLFSTTSGETWTKFGNVLKDSKEKVQPAVAIRASSRRYFPSWARWILGSMLTVLPFSKEKWEKLRAIEGKAEIVVEDVENVAEVVEKLAIVAENVSSEVADKLPDNGRLKETALFVERVSKKAAHDAQLTKDFIHKVDELKDDLLIETEPRPVVKAEQGFEGK</sequence>
<dbReference type="Proteomes" id="UP000237000">
    <property type="component" value="Unassembled WGS sequence"/>
</dbReference>
<organism evidence="1 2">
    <name type="scientific">Trema orientale</name>
    <name type="common">Charcoal tree</name>
    <name type="synonym">Celtis orientalis</name>
    <dbReference type="NCBI Taxonomy" id="63057"/>
    <lineage>
        <taxon>Eukaryota</taxon>
        <taxon>Viridiplantae</taxon>
        <taxon>Streptophyta</taxon>
        <taxon>Embryophyta</taxon>
        <taxon>Tracheophyta</taxon>
        <taxon>Spermatophyta</taxon>
        <taxon>Magnoliopsida</taxon>
        <taxon>eudicotyledons</taxon>
        <taxon>Gunneridae</taxon>
        <taxon>Pentapetalae</taxon>
        <taxon>rosids</taxon>
        <taxon>fabids</taxon>
        <taxon>Rosales</taxon>
        <taxon>Cannabaceae</taxon>
        <taxon>Trema</taxon>
    </lineage>
</organism>
<gene>
    <name evidence="1" type="ORF">TorRG33x02_168240</name>
</gene>
<comment type="caution">
    <text evidence="1">The sequence shown here is derived from an EMBL/GenBank/DDBJ whole genome shotgun (WGS) entry which is preliminary data.</text>
</comment>
<keyword evidence="2" id="KW-1185">Reference proteome</keyword>
<protein>
    <submittedName>
        <fullName evidence="1">Uncharacterized protein</fullName>
    </submittedName>
</protein>
<dbReference type="OrthoDB" id="783687at2759"/>